<accession>A0A640RZJ8</accession>
<evidence type="ECO:0000313" key="2">
    <source>
        <dbReference type="EMBL" id="GFE04184.1"/>
    </source>
</evidence>
<dbReference type="AlphaFoldDB" id="A0A640RZJ8"/>
<evidence type="ECO:0000256" key="1">
    <source>
        <dbReference type="SAM" id="MobiDB-lite"/>
    </source>
</evidence>
<gene>
    <name evidence="2" type="ORF">Scani_04520</name>
</gene>
<dbReference type="RefSeq" id="WP_159469461.1">
    <property type="nucleotide sequence ID" value="NZ_BAAATH010000019.1"/>
</dbReference>
<organism evidence="2 3">
    <name type="scientific">Streptomyces caniferus</name>
    <dbReference type="NCBI Taxonomy" id="285557"/>
    <lineage>
        <taxon>Bacteria</taxon>
        <taxon>Bacillati</taxon>
        <taxon>Actinomycetota</taxon>
        <taxon>Actinomycetes</taxon>
        <taxon>Kitasatosporales</taxon>
        <taxon>Streptomycetaceae</taxon>
        <taxon>Streptomyces</taxon>
    </lineage>
</organism>
<dbReference type="Proteomes" id="UP000435837">
    <property type="component" value="Unassembled WGS sequence"/>
</dbReference>
<name>A0A640RZJ8_9ACTN</name>
<proteinExistence type="predicted"/>
<reference evidence="2 3" key="1">
    <citation type="submission" date="2019-12" db="EMBL/GenBank/DDBJ databases">
        <title>Whole genome shotgun sequence of Streptomyces caniferus NBRC 15389.</title>
        <authorList>
            <person name="Ichikawa N."/>
            <person name="Kimura A."/>
            <person name="Kitahashi Y."/>
            <person name="Komaki H."/>
            <person name="Tamura T."/>
        </authorList>
    </citation>
    <scope>NUCLEOTIDE SEQUENCE [LARGE SCALE GENOMIC DNA]</scope>
    <source>
        <strain evidence="2 3">NBRC 15389</strain>
    </source>
</reference>
<protein>
    <submittedName>
        <fullName evidence="2">Uncharacterized protein</fullName>
    </submittedName>
</protein>
<dbReference type="EMBL" id="BLIN01000002">
    <property type="protein sequence ID" value="GFE04184.1"/>
    <property type="molecule type" value="Genomic_DNA"/>
</dbReference>
<comment type="caution">
    <text evidence="2">The sequence shown here is derived from an EMBL/GenBank/DDBJ whole genome shotgun (WGS) entry which is preliminary data.</text>
</comment>
<feature type="region of interest" description="Disordered" evidence="1">
    <location>
        <begin position="23"/>
        <end position="50"/>
    </location>
</feature>
<evidence type="ECO:0000313" key="3">
    <source>
        <dbReference type="Proteomes" id="UP000435837"/>
    </source>
</evidence>
<sequence length="50" mass="5372">MARLGSDVDINVNVNVNVNRSVECHGSQPRDPLHARGARLRHPGCPTLAA</sequence>